<evidence type="ECO:0000259" key="9">
    <source>
        <dbReference type="PROSITE" id="PS50112"/>
    </source>
</evidence>
<dbReference type="EC" id="2.7.13.3" evidence="3"/>
<dbReference type="RefSeq" id="WP_160957642.1">
    <property type="nucleotide sequence ID" value="NZ_WVUD01000001.1"/>
</dbReference>
<feature type="transmembrane region" description="Helical" evidence="7">
    <location>
        <begin position="282"/>
        <end position="302"/>
    </location>
</feature>
<dbReference type="Gene3D" id="3.30.450.20">
    <property type="entry name" value="PAS domain"/>
    <property type="match status" value="1"/>
</dbReference>
<keyword evidence="6" id="KW-0418">Kinase</keyword>
<evidence type="ECO:0000313" key="12">
    <source>
        <dbReference type="EMBL" id="MYL81524.1"/>
    </source>
</evidence>
<dbReference type="InterPro" id="IPR013767">
    <property type="entry name" value="PAS_fold"/>
</dbReference>
<dbReference type="PROSITE" id="PS50112">
    <property type="entry name" value="PAS"/>
    <property type="match status" value="1"/>
</dbReference>
<dbReference type="InterPro" id="IPR003594">
    <property type="entry name" value="HATPase_dom"/>
</dbReference>
<dbReference type="GO" id="GO:0006355">
    <property type="term" value="P:regulation of DNA-templated transcription"/>
    <property type="evidence" value="ECO:0007669"/>
    <property type="project" value="InterPro"/>
</dbReference>
<evidence type="ECO:0000256" key="6">
    <source>
        <dbReference type="ARBA" id="ARBA00022777"/>
    </source>
</evidence>
<dbReference type="PRINTS" id="PR00344">
    <property type="entry name" value="BCTRLSENSOR"/>
</dbReference>
<evidence type="ECO:0000256" key="4">
    <source>
        <dbReference type="ARBA" id="ARBA00022553"/>
    </source>
</evidence>
<dbReference type="PROSITE" id="PS50885">
    <property type="entry name" value="HAMP"/>
    <property type="match status" value="1"/>
</dbReference>
<evidence type="ECO:0000259" key="11">
    <source>
        <dbReference type="PROSITE" id="PS50885"/>
    </source>
</evidence>
<comment type="catalytic activity">
    <reaction evidence="1">
        <text>ATP + protein L-histidine = ADP + protein N-phospho-L-histidine.</text>
        <dbReference type="EC" id="2.7.13.3"/>
    </reaction>
</comment>
<dbReference type="InterPro" id="IPR000014">
    <property type="entry name" value="PAS"/>
</dbReference>
<proteinExistence type="predicted"/>
<evidence type="ECO:0000256" key="3">
    <source>
        <dbReference type="ARBA" id="ARBA00012438"/>
    </source>
</evidence>
<dbReference type="SUPFAM" id="SSF55785">
    <property type="entry name" value="PYP-like sensor domain (PAS domain)"/>
    <property type="match status" value="1"/>
</dbReference>
<feature type="domain" description="PAC" evidence="10">
    <location>
        <begin position="436"/>
        <end position="488"/>
    </location>
</feature>
<evidence type="ECO:0000256" key="7">
    <source>
        <dbReference type="SAM" id="Phobius"/>
    </source>
</evidence>
<evidence type="ECO:0000256" key="1">
    <source>
        <dbReference type="ARBA" id="ARBA00000085"/>
    </source>
</evidence>
<protein>
    <recommendedName>
        <fullName evidence="3">histidine kinase</fullName>
        <ecNumber evidence="3">2.7.13.3</ecNumber>
    </recommendedName>
</protein>
<dbReference type="Gene3D" id="1.10.287.130">
    <property type="match status" value="1"/>
</dbReference>
<dbReference type="SMART" id="SM00091">
    <property type="entry name" value="PAS"/>
    <property type="match status" value="1"/>
</dbReference>
<evidence type="ECO:0000313" key="13">
    <source>
        <dbReference type="Proteomes" id="UP000482487"/>
    </source>
</evidence>
<dbReference type="CDD" id="cd06225">
    <property type="entry name" value="HAMP"/>
    <property type="match status" value="1"/>
</dbReference>
<dbReference type="GO" id="GO:0000155">
    <property type="term" value="F:phosphorelay sensor kinase activity"/>
    <property type="evidence" value="ECO:0007669"/>
    <property type="project" value="InterPro"/>
</dbReference>
<dbReference type="EMBL" id="WVUD01000001">
    <property type="protein sequence ID" value="MYL81524.1"/>
    <property type="molecule type" value="Genomic_DNA"/>
</dbReference>
<accession>A0A7C9IJA8</accession>
<feature type="domain" description="Histidine kinase" evidence="8">
    <location>
        <begin position="505"/>
        <end position="729"/>
    </location>
</feature>
<reference evidence="12 13" key="1">
    <citation type="submission" date="2020-01" db="EMBL/GenBank/DDBJ databases">
        <title>Genome sequence of Desulfovibrio aerotolerans DSM 16695(T).</title>
        <authorList>
            <person name="Karnachuk O."/>
            <person name="Avakyan M."/>
            <person name="Mardanov A."/>
            <person name="Kadnikov V."/>
            <person name="Ravin N."/>
        </authorList>
    </citation>
    <scope>NUCLEOTIDE SEQUENCE [LARGE SCALE GENOMIC DNA]</scope>
    <source>
        <strain evidence="12 13">DSM 16695</strain>
    </source>
</reference>
<dbReference type="NCBIfam" id="TIGR00229">
    <property type="entry name" value="sensory_box"/>
    <property type="match status" value="1"/>
</dbReference>
<keyword evidence="13" id="KW-1185">Reference proteome</keyword>
<dbReference type="InterPro" id="IPR005467">
    <property type="entry name" value="His_kinase_dom"/>
</dbReference>
<comment type="subcellular location">
    <subcellularLocation>
        <location evidence="2">Membrane</location>
    </subcellularLocation>
</comment>
<dbReference type="InterPro" id="IPR036890">
    <property type="entry name" value="HATPase_C_sf"/>
</dbReference>
<dbReference type="InterPro" id="IPR004358">
    <property type="entry name" value="Sig_transdc_His_kin-like_C"/>
</dbReference>
<dbReference type="SMART" id="SM00388">
    <property type="entry name" value="HisKA"/>
    <property type="match status" value="1"/>
</dbReference>
<dbReference type="InterPro" id="IPR003661">
    <property type="entry name" value="HisK_dim/P_dom"/>
</dbReference>
<dbReference type="Pfam" id="PF00672">
    <property type="entry name" value="HAMP"/>
    <property type="match status" value="1"/>
</dbReference>
<dbReference type="SMART" id="SM00387">
    <property type="entry name" value="HATPase_c"/>
    <property type="match status" value="1"/>
</dbReference>
<comment type="caution">
    <text evidence="12">The sequence shown here is derived from an EMBL/GenBank/DDBJ whole genome shotgun (WGS) entry which is preliminary data.</text>
</comment>
<dbReference type="Pfam" id="PF00989">
    <property type="entry name" value="PAS"/>
    <property type="match status" value="1"/>
</dbReference>
<dbReference type="CDD" id="cd18774">
    <property type="entry name" value="PDC2_HK_sensor"/>
    <property type="match status" value="1"/>
</dbReference>
<dbReference type="InterPro" id="IPR003660">
    <property type="entry name" value="HAMP_dom"/>
</dbReference>
<dbReference type="Proteomes" id="UP000482487">
    <property type="component" value="Unassembled WGS sequence"/>
</dbReference>
<dbReference type="InterPro" id="IPR035965">
    <property type="entry name" value="PAS-like_dom_sf"/>
</dbReference>
<dbReference type="CDD" id="cd16922">
    <property type="entry name" value="HATPase_EvgS-ArcB-TorS-like"/>
    <property type="match status" value="1"/>
</dbReference>
<dbReference type="PROSITE" id="PS50113">
    <property type="entry name" value="PAC"/>
    <property type="match status" value="1"/>
</dbReference>
<dbReference type="Pfam" id="PF02518">
    <property type="entry name" value="HATPase_c"/>
    <property type="match status" value="1"/>
</dbReference>
<dbReference type="PANTHER" id="PTHR43047:SF64">
    <property type="entry name" value="HISTIDINE KINASE CONTAINING CHEY-HOMOLOGOUS RECEIVER DOMAIN AND PAS DOMAIN-RELATED"/>
    <property type="match status" value="1"/>
</dbReference>
<organism evidence="12 13">
    <name type="scientific">Solidesulfovibrio aerotolerans</name>
    <dbReference type="NCBI Taxonomy" id="295255"/>
    <lineage>
        <taxon>Bacteria</taxon>
        <taxon>Pseudomonadati</taxon>
        <taxon>Thermodesulfobacteriota</taxon>
        <taxon>Desulfovibrionia</taxon>
        <taxon>Desulfovibrionales</taxon>
        <taxon>Desulfovibrionaceae</taxon>
        <taxon>Solidesulfovibrio</taxon>
    </lineage>
</organism>
<evidence type="ECO:0000259" key="8">
    <source>
        <dbReference type="PROSITE" id="PS50109"/>
    </source>
</evidence>
<dbReference type="CDD" id="cd00082">
    <property type="entry name" value="HisKA"/>
    <property type="match status" value="1"/>
</dbReference>
<dbReference type="SMART" id="SM00304">
    <property type="entry name" value="HAMP"/>
    <property type="match status" value="1"/>
</dbReference>
<feature type="domain" description="PAS" evidence="9">
    <location>
        <begin position="360"/>
        <end position="415"/>
    </location>
</feature>
<keyword evidence="7" id="KW-0472">Membrane</keyword>
<dbReference type="Pfam" id="PF00512">
    <property type="entry name" value="HisKA"/>
    <property type="match status" value="1"/>
</dbReference>
<dbReference type="SUPFAM" id="SSF158472">
    <property type="entry name" value="HAMP domain-like"/>
    <property type="match status" value="1"/>
</dbReference>
<keyword evidence="4" id="KW-0597">Phosphoprotein</keyword>
<dbReference type="InterPro" id="IPR000700">
    <property type="entry name" value="PAS-assoc_C"/>
</dbReference>
<evidence type="ECO:0000256" key="2">
    <source>
        <dbReference type="ARBA" id="ARBA00004370"/>
    </source>
</evidence>
<keyword evidence="7" id="KW-0812">Transmembrane</keyword>
<dbReference type="GO" id="GO:0016020">
    <property type="term" value="C:membrane"/>
    <property type="evidence" value="ECO:0007669"/>
    <property type="project" value="UniProtKB-SubCell"/>
</dbReference>
<dbReference type="CDD" id="cd00130">
    <property type="entry name" value="PAS"/>
    <property type="match status" value="1"/>
</dbReference>
<keyword evidence="7" id="KW-1133">Transmembrane helix</keyword>
<evidence type="ECO:0000256" key="5">
    <source>
        <dbReference type="ARBA" id="ARBA00022679"/>
    </source>
</evidence>
<dbReference type="InterPro" id="IPR036097">
    <property type="entry name" value="HisK_dim/P_sf"/>
</dbReference>
<keyword evidence="5" id="KW-0808">Transferase</keyword>
<gene>
    <name evidence="12" type="ORF">GTA51_00020</name>
</gene>
<dbReference type="Gene3D" id="3.30.565.10">
    <property type="entry name" value="Histidine kinase-like ATPase, C-terminal domain"/>
    <property type="match status" value="1"/>
</dbReference>
<dbReference type="SUPFAM" id="SSF47384">
    <property type="entry name" value="Homodimeric domain of signal transducing histidine kinase"/>
    <property type="match status" value="1"/>
</dbReference>
<dbReference type="PANTHER" id="PTHR43047">
    <property type="entry name" value="TWO-COMPONENT HISTIDINE PROTEIN KINASE"/>
    <property type="match status" value="1"/>
</dbReference>
<sequence>MSRSIKTQVYAGQLVLVVLLTLVLGGGMFQLAADILERKELEILRLLADSLARETAMTAAQGEDRLRQMAASPALEQFGRNHDYHLFQALFDRYSDTFAALAYINPEGVQEYAGSGSNYTDHPVSVRPDPLVAAALAQPETVVSDLEPSPDASAPPRLIMALARQSPFGRLLGVFRVALPVAAIARPITNLHLEHGGFAVLADAKGLLLSPASPTDTPLGPVDAPRLANALATGSPQLLDIAFGGVPSLIATAPVGLHGLSVLVVQPRALAIDAEMARLRRWALAVAAGAAFVALLSALVWARGVVRPLARLADAARAVTGGDLTVRAPTTGPQETRDLAVAFNAMTTGLAFSRQGLTRAKESLERILANVNEAVWVVDHHGRVSLCNRAGCAMLGYDEVAILGQPATRFFAPNDPLGELLESPPIQHLLADGGMTGMEKTLYGKDGRRTAVLLSLALLRGPHEADAGVVCLAMDISERQRAEALVRARKAAEAVSRAKTEFLAVLSHELRTPLNIMLGMLEHVQSLPLPGQTQSGVGQALASGQSMLDVIAAMLDYASLEADRVFLRRQSFAPGLLAREVASRFAAAARAKDVALVVDLSPRLPAALLGDAERLGQALGNLLGNAVRFTLDGEARLYLGGQPHLTAAGPVWQLLAIISDTGIGVSDAKLEYIFEPFTQEDGSSSRRFGGLGLGLAIARRLVGLMGGSICLDSQLGQGTAVYVSLPLELDAAG</sequence>
<dbReference type="Gene3D" id="6.10.340.10">
    <property type="match status" value="1"/>
</dbReference>
<dbReference type="AlphaFoldDB" id="A0A7C9IJA8"/>
<feature type="domain" description="HAMP" evidence="11">
    <location>
        <begin position="303"/>
        <end position="355"/>
    </location>
</feature>
<dbReference type="SUPFAM" id="SSF55874">
    <property type="entry name" value="ATPase domain of HSP90 chaperone/DNA topoisomerase II/histidine kinase"/>
    <property type="match status" value="1"/>
</dbReference>
<dbReference type="PROSITE" id="PS50109">
    <property type="entry name" value="HIS_KIN"/>
    <property type="match status" value="1"/>
</dbReference>
<name>A0A7C9IJA8_9BACT</name>
<evidence type="ECO:0000259" key="10">
    <source>
        <dbReference type="PROSITE" id="PS50113"/>
    </source>
</evidence>
<dbReference type="OrthoDB" id="5437363at2"/>